<gene>
    <name evidence="14" type="ORF">JDN41_13835</name>
</gene>
<dbReference type="Pfam" id="PF01063">
    <property type="entry name" value="Aminotran_4"/>
    <property type="match status" value="1"/>
</dbReference>
<evidence type="ECO:0000256" key="8">
    <source>
        <dbReference type="ARBA" id="ARBA00014472"/>
    </source>
</evidence>
<evidence type="ECO:0000256" key="11">
    <source>
        <dbReference type="ARBA" id="ARBA00048212"/>
    </source>
</evidence>
<evidence type="ECO:0000256" key="6">
    <source>
        <dbReference type="ARBA" id="ARBA00009320"/>
    </source>
</evidence>
<dbReference type="PANTHER" id="PTHR42743">
    <property type="entry name" value="AMINO-ACID AMINOTRANSFERASE"/>
    <property type="match status" value="1"/>
</dbReference>
<dbReference type="GO" id="GO:0004084">
    <property type="term" value="F:branched-chain-amino-acid transaminase activity"/>
    <property type="evidence" value="ECO:0007669"/>
    <property type="project" value="UniProtKB-EC"/>
</dbReference>
<dbReference type="EC" id="2.6.1.42" evidence="7"/>
<sequence>MTRVVYVNGEYVPYAQASVHVEDRGFQFADGVYEVCEILDGNLVDERRHMARLERSLSELRIDEPMSLRSLGVILRETVRRNRVRNGIVYLQITRGVARRDFAFPSPGDAPGVVCFARSLSRKAGDAKAAVGVAVITLPDIRWKRVDIKTTGLLAQSLARQAAREAGAYEAWLVDDKGYVTEGASCNAWIVTGDGKLVTRSAESGILRGITREVAMETARARGLHYEERPFTVEEAKSAREAFQTSASGLVMPVVKIDGVAIGNGKPGEIASGLRAAYHGVAEVSTPHHLLT</sequence>
<evidence type="ECO:0000256" key="10">
    <source>
        <dbReference type="ARBA" id="ARBA00023304"/>
    </source>
</evidence>
<dbReference type="PANTHER" id="PTHR42743:SF11">
    <property type="entry name" value="AMINODEOXYCHORISMATE LYASE"/>
    <property type="match status" value="1"/>
</dbReference>
<dbReference type="GO" id="GO:0008652">
    <property type="term" value="P:amino acid biosynthetic process"/>
    <property type="evidence" value="ECO:0007669"/>
    <property type="project" value="UniProtKB-ARBA"/>
</dbReference>
<evidence type="ECO:0000313" key="14">
    <source>
        <dbReference type="EMBL" id="MBJ7544631.1"/>
    </source>
</evidence>
<keyword evidence="10" id="KW-0100">Branched-chain amino acid biosynthesis</keyword>
<name>A0A8I1KKV0_9HYPH</name>
<evidence type="ECO:0000256" key="13">
    <source>
        <dbReference type="ARBA" id="ARBA00049229"/>
    </source>
</evidence>
<protein>
    <recommendedName>
        <fullName evidence="8">Probable branched-chain-amino-acid aminotransferase</fullName>
        <ecNumber evidence="7">2.6.1.42</ecNumber>
    </recommendedName>
</protein>
<evidence type="ECO:0000256" key="2">
    <source>
        <dbReference type="ARBA" id="ARBA00003109"/>
    </source>
</evidence>
<comment type="catalytic activity">
    <reaction evidence="11">
        <text>L-valine + 2-oxoglutarate = 3-methyl-2-oxobutanoate + L-glutamate</text>
        <dbReference type="Rhea" id="RHEA:24813"/>
        <dbReference type="ChEBI" id="CHEBI:11851"/>
        <dbReference type="ChEBI" id="CHEBI:16810"/>
        <dbReference type="ChEBI" id="CHEBI:29985"/>
        <dbReference type="ChEBI" id="CHEBI:57762"/>
        <dbReference type="EC" id="2.6.1.42"/>
    </reaction>
</comment>
<dbReference type="RefSeq" id="WP_199502499.1">
    <property type="nucleotide sequence ID" value="NZ_JAEMUK010000079.1"/>
</dbReference>
<accession>A0A8I1KKV0</accession>
<dbReference type="NCBIfam" id="NF005209">
    <property type="entry name" value="PRK06680.1"/>
    <property type="match status" value="1"/>
</dbReference>
<dbReference type="FunFam" id="3.20.10.10:FF:000002">
    <property type="entry name" value="D-alanine aminotransferase"/>
    <property type="match status" value="1"/>
</dbReference>
<evidence type="ECO:0000256" key="3">
    <source>
        <dbReference type="ARBA" id="ARBA00004824"/>
    </source>
</evidence>
<dbReference type="InterPro" id="IPR043131">
    <property type="entry name" value="BCAT-like_N"/>
</dbReference>
<keyword evidence="9" id="KW-0663">Pyridoxal phosphate</keyword>
<reference evidence="14 15" key="1">
    <citation type="submission" date="2020-12" db="EMBL/GenBank/DDBJ databases">
        <title>Revised draft genomes of Rhodomicrobium vannielii ATCC 17100 and Rhodomicrobium udaipurense JA643.</title>
        <authorList>
            <person name="Conners E.M."/>
            <person name="Davenport E.J."/>
            <person name="Bose A."/>
        </authorList>
    </citation>
    <scope>NUCLEOTIDE SEQUENCE [LARGE SCALE GENOMIC DNA]</scope>
    <source>
        <strain evidence="14 15">JA643</strain>
    </source>
</reference>
<comment type="pathway">
    <text evidence="4">Amino-acid biosynthesis; L-valine biosynthesis; L-valine from pyruvate: step 4/4.</text>
</comment>
<comment type="catalytic activity">
    <reaction evidence="12">
        <text>L-isoleucine + 2-oxoglutarate = (S)-3-methyl-2-oxopentanoate + L-glutamate</text>
        <dbReference type="Rhea" id="RHEA:24801"/>
        <dbReference type="ChEBI" id="CHEBI:16810"/>
        <dbReference type="ChEBI" id="CHEBI:29985"/>
        <dbReference type="ChEBI" id="CHEBI:35146"/>
        <dbReference type="ChEBI" id="CHEBI:58045"/>
        <dbReference type="EC" id="2.6.1.42"/>
    </reaction>
</comment>
<evidence type="ECO:0000313" key="15">
    <source>
        <dbReference type="Proteomes" id="UP000623250"/>
    </source>
</evidence>
<evidence type="ECO:0000256" key="7">
    <source>
        <dbReference type="ARBA" id="ARBA00013053"/>
    </source>
</evidence>
<comment type="similarity">
    <text evidence="6">Belongs to the class-IV pyridoxal-phosphate-dependent aminotransferase family.</text>
</comment>
<keyword evidence="10" id="KW-0028">Amino-acid biosynthesis</keyword>
<dbReference type="InterPro" id="IPR036038">
    <property type="entry name" value="Aminotransferase-like"/>
</dbReference>
<dbReference type="SUPFAM" id="SSF56752">
    <property type="entry name" value="D-aminoacid aminotransferase-like PLP-dependent enzymes"/>
    <property type="match status" value="1"/>
</dbReference>
<dbReference type="Gene3D" id="3.30.470.10">
    <property type="match status" value="1"/>
</dbReference>
<dbReference type="AlphaFoldDB" id="A0A8I1KKV0"/>
<organism evidence="14 15">
    <name type="scientific">Rhodomicrobium udaipurense</name>
    <dbReference type="NCBI Taxonomy" id="1202716"/>
    <lineage>
        <taxon>Bacteria</taxon>
        <taxon>Pseudomonadati</taxon>
        <taxon>Pseudomonadota</taxon>
        <taxon>Alphaproteobacteria</taxon>
        <taxon>Hyphomicrobiales</taxon>
        <taxon>Hyphomicrobiaceae</taxon>
        <taxon>Rhodomicrobium</taxon>
    </lineage>
</organism>
<dbReference type="InterPro" id="IPR001544">
    <property type="entry name" value="Aminotrans_IV"/>
</dbReference>
<dbReference type="Gene3D" id="3.20.10.10">
    <property type="entry name" value="D-amino Acid Aminotransferase, subunit A, domain 2"/>
    <property type="match status" value="1"/>
</dbReference>
<dbReference type="InterPro" id="IPR050571">
    <property type="entry name" value="Class-IV_PLP-Dep_Aminotrnsfr"/>
</dbReference>
<dbReference type="EMBL" id="JAEMUK010000079">
    <property type="protein sequence ID" value="MBJ7544631.1"/>
    <property type="molecule type" value="Genomic_DNA"/>
</dbReference>
<dbReference type="Proteomes" id="UP000623250">
    <property type="component" value="Unassembled WGS sequence"/>
</dbReference>
<proteinExistence type="inferred from homology"/>
<comment type="pathway">
    <text evidence="3">Amino-acid biosynthesis; L-isoleucine biosynthesis; L-isoleucine from 2-oxobutanoate: step 4/4.</text>
</comment>
<dbReference type="GO" id="GO:0005829">
    <property type="term" value="C:cytosol"/>
    <property type="evidence" value="ECO:0007669"/>
    <property type="project" value="TreeGrafter"/>
</dbReference>
<comment type="cofactor">
    <cofactor evidence="1">
        <name>pyridoxal 5'-phosphate</name>
        <dbReference type="ChEBI" id="CHEBI:597326"/>
    </cofactor>
</comment>
<dbReference type="CDD" id="cd01558">
    <property type="entry name" value="D-AAT_like"/>
    <property type="match status" value="1"/>
</dbReference>
<dbReference type="GO" id="GO:0009082">
    <property type="term" value="P:branched-chain amino acid biosynthetic process"/>
    <property type="evidence" value="ECO:0007669"/>
    <property type="project" value="UniProtKB-KW"/>
</dbReference>
<evidence type="ECO:0000256" key="12">
    <source>
        <dbReference type="ARBA" id="ARBA00048798"/>
    </source>
</evidence>
<dbReference type="InterPro" id="IPR043132">
    <property type="entry name" value="BCAT-like_C"/>
</dbReference>
<comment type="caution">
    <text evidence="14">The sequence shown here is derived from an EMBL/GenBank/DDBJ whole genome shotgun (WGS) entry which is preliminary data.</text>
</comment>
<evidence type="ECO:0000256" key="4">
    <source>
        <dbReference type="ARBA" id="ARBA00004931"/>
    </source>
</evidence>
<comment type="function">
    <text evidence="2">Acts on leucine, isoleucine and valine.</text>
</comment>
<keyword evidence="15" id="KW-1185">Reference proteome</keyword>
<evidence type="ECO:0000256" key="5">
    <source>
        <dbReference type="ARBA" id="ARBA00005072"/>
    </source>
</evidence>
<comment type="pathway">
    <text evidence="5">Amino-acid biosynthesis; L-leucine biosynthesis; L-leucine from 3-methyl-2-oxobutanoate: step 4/4.</text>
</comment>
<evidence type="ECO:0000256" key="9">
    <source>
        <dbReference type="ARBA" id="ARBA00022898"/>
    </source>
</evidence>
<comment type="catalytic activity">
    <reaction evidence="13">
        <text>L-leucine + 2-oxoglutarate = 4-methyl-2-oxopentanoate + L-glutamate</text>
        <dbReference type="Rhea" id="RHEA:18321"/>
        <dbReference type="ChEBI" id="CHEBI:16810"/>
        <dbReference type="ChEBI" id="CHEBI:17865"/>
        <dbReference type="ChEBI" id="CHEBI:29985"/>
        <dbReference type="ChEBI" id="CHEBI:57427"/>
        <dbReference type="EC" id="2.6.1.42"/>
    </reaction>
</comment>
<evidence type="ECO:0000256" key="1">
    <source>
        <dbReference type="ARBA" id="ARBA00001933"/>
    </source>
</evidence>